<dbReference type="AlphaFoldDB" id="A0AAD4TSM0"/>
<reference evidence="2" key="1">
    <citation type="submission" date="2022-03" db="EMBL/GenBank/DDBJ databases">
        <title>Genomic analyses of argali, domestic sheep and their hybrids provide insights into chromosomal evolution, heterosis and genetic basis of agronomic traits.</title>
        <authorList>
            <person name="Li M."/>
        </authorList>
    </citation>
    <scope>NUCLEOTIDE SEQUENCE</scope>
    <source>
        <strain evidence="2">CAU-MHL-2022a</strain>
        <tissue evidence="2">Skin</tissue>
    </source>
</reference>
<dbReference type="Proteomes" id="UP001214576">
    <property type="component" value="Unassembled WGS sequence"/>
</dbReference>
<name>A0AAD4TSM0_OVIAM</name>
<dbReference type="EMBL" id="JAKZEL010000020">
    <property type="protein sequence ID" value="KAI4533643.1"/>
    <property type="molecule type" value="Genomic_DNA"/>
</dbReference>
<comment type="caution">
    <text evidence="2">The sequence shown here is derived from an EMBL/GenBank/DDBJ whole genome shotgun (WGS) entry which is preliminary data.</text>
</comment>
<protein>
    <submittedName>
        <fullName evidence="2">Uncharacterized protein</fullName>
    </submittedName>
</protein>
<feature type="region of interest" description="Disordered" evidence="1">
    <location>
        <begin position="136"/>
        <end position="186"/>
    </location>
</feature>
<sequence>MLFIGHWDAIPEQPVRNWARVAGGGILHPGDRLELLEQTGKAEKPMVRPTGTSPYQGPGSARCALHIQGSLESPESLGDTEGLGISSITTWERQVTLRSFRKQALKTGAVDLQGQSKAQLPGSGLSLADCHSGVGSAAQKTKMPRSQKCKQLPSHDKAGSANHADSGPKLGQFPGGPGRKNSEDEH</sequence>
<keyword evidence="3" id="KW-1185">Reference proteome</keyword>
<evidence type="ECO:0000313" key="2">
    <source>
        <dbReference type="EMBL" id="KAI4533643.1"/>
    </source>
</evidence>
<evidence type="ECO:0000256" key="1">
    <source>
        <dbReference type="SAM" id="MobiDB-lite"/>
    </source>
</evidence>
<accession>A0AAD4TSM0</accession>
<proteinExistence type="predicted"/>
<evidence type="ECO:0000313" key="3">
    <source>
        <dbReference type="Proteomes" id="UP001214576"/>
    </source>
</evidence>
<organism evidence="2 3">
    <name type="scientific">Ovis ammon polii</name>
    <dbReference type="NCBI Taxonomy" id="230172"/>
    <lineage>
        <taxon>Eukaryota</taxon>
        <taxon>Metazoa</taxon>
        <taxon>Chordata</taxon>
        <taxon>Craniata</taxon>
        <taxon>Vertebrata</taxon>
        <taxon>Euteleostomi</taxon>
        <taxon>Mammalia</taxon>
        <taxon>Eutheria</taxon>
        <taxon>Laurasiatheria</taxon>
        <taxon>Artiodactyla</taxon>
        <taxon>Ruminantia</taxon>
        <taxon>Pecora</taxon>
        <taxon>Bovidae</taxon>
        <taxon>Caprinae</taxon>
        <taxon>Ovis</taxon>
    </lineage>
</organism>
<gene>
    <name evidence="2" type="ORF">MG293_016662</name>
</gene>